<protein>
    <submittedName>
        <fullName evidence="6">FCD domain-containing protein</fullName>
    </submittedName>
</protein>
<dbReference type="InterPro" id="IPR008920">
    <property type="entry name" value="TF_FadR/GntR_C"/>
</dbReference>
<proteinExistence type="predicted"/>
<dbReference type="SUPFAM" id="SSF48008">
    <property type="entry name" value="GntR ligand-binding domain-like"/>
    <property type="match status" value="1"/>
</dbReference>
<feature type="region of interest" description="Disordered" evidence="4">
    <location>
        <begin position="229"/>
        <end position="251"/>
    </location>
</feature>
<gene>
    <name evidence="6" type="ORF">GR316_11185</name>
</gene>
<dbReference type="InterPro" id="IPR000524">
    <property type="entry name" value="Tscrpt_reg_HTH_GntR"/>
</dbReference>
<dbReference type="SUPFAM" id="SSF46785">
    <property type="entry name" value="Winged helix' DNA-binding domain"/>
    <property type="match status" value="1"/>
</dbReference>
<dbReference type="SMART" id="SM00345">
    <property type="entry name" value="HTH_GNTR"/>
    <property type="match status" value="1"/>
</dbReference>
<keyword evidence="2" id="KW-0238">DNA-binding</keyword>
<dbReference type="EMBL" id="CP047289">
    <property type="protein sequence ID" value="QUS36776.1"/>
    <property type="molecule type" value="Genomic_DNA"/>
</dbReference>
<evidence type="ECO:0000313" key="6">
    <source>
        <dbReference type="EMBL" id="QUS36776.1"/>
    </source>
</evidence>
<name>A0A8J8SLV6_9RHOB</name>
<dbReference type="InterPro" id="IPR036388">
    <property type="entry name" value="WH-like_DNA-bd_sf"/>
</dbReference>
<evidence type="ECO:0000313" key="7">
    <source>
        <dbReference type="Proteomes" id="UP000679284"/>
    </source>
</evidence>
<dbReference type="PANTHER" id="PTHR43537">
    <property type="entry name" value="TRANSCRIPTIONAL REGULATOR, GNTR FAMILY"/>
    <property type="match status" value="1"/>
</dbReference>
<dbReference type="Gene3D" id="1.10.10.10">
    <property type="entry name" value="Winged helix-like DNA-binding domain superfamily/Winged helix DNA-binding domain"/>
    <property type="match status" value="1"/>
</dbReference>
<reference evidence="6" key="1">
    <citation type="submission" date="2020-01" db="EMBL/GenBank/DDBJ databases">
        <authorList>
            <person name="Yang Y."/>
            <person name="Kwon Y.M."/>
        </authorList>
    </citation>
    <scope>NUCLEOTIDE SEQUENCE</scope>
    <source>
        <strain evidence="6">PG104</strain>
    </source>
</reference>
<dbReference type="RefSeq" id="WP_211783997.1">
    <property type="nucleotide sequence ID" value="NZ_CP047289.1"/>
</dbReference>
<evidence type="ECO:0000256" key="2">
    <source>
        <dbReference type="ARBA" id="ARBA00023125"/>
    </source>
</evidence>
<keyword evidence="7" id="KW-1185">Reference proteome</keyword>
<evidence type="ECO:0000256" key="4">
    <source>
        <dbReference type="SAM" id="MobiDB-lite"/>
    </source>
</evidence>
<organism evidence="6 7">
    <name type="scientific">Falsirhodobacter algicola</name>
    <dbReference type="NCBI Taxonomy" id="2692330"/>
    <lineage>
        <taxon>Bacteria</taxon>
        <taxon>Pseudomonadati</taxon>
        <taxon>Pseudomonadota</taxon>
        <taxon>Alphaproteobacteria</taxon>
        <taxon>Rhodobacterales</taxon>
        <taxon>Paracoccaceae</taxon>
        <taxon>Falsirhodobacter</taxon>
    </lineage>
</organism>
<accession>A0A8J8SLV6</accession>
<keyword evidence="1" id="KW-0805">Transcription regulation</keyword>
<dbReference type="Gene3D" id="1.20.120.530">
    <property type="entry name" value="GntR ligand-binding domain-like"/>
    <property type="match status" value="1"/>
</dbReference>
<keyword evidence="3" id="KW-0804">Transcription</keyword>
<evidence type="ECO:0000259" key="5">
    <source>
        <dbReference type="PROSITE" id="PS50949"/>
    </source>
</evidence>
<dbReference type="GO" id="GO:0003677">
    <property type="term" value="F:DNA binding"/>
    <property type="evidence" value="ECO:0007669"/>
    <property type="project" value="UniProtKB-KW"/>
</dbReference>
<dbReference type="Proteomes" id="UP000679284">
    <property type="component" value="Chromosome"/>
</dbReference>
<dbReference type="AlphaFoldDB" id="A0A8J8SLV6"/>
<evidence type="ECO:0000256" key="3">
    <source>
        <dbReference type="ARBA" id="ARBA00023163"/>
    </source>
</evidence>
<dbReference type="PROSITE" id="PS50949">
    <property type="entry name" value="HTH_GNTR"/>
    <property type="match status" value="1"/>
</dbReference>
<feature type="domain" description="HTH gntR-type" evidence="5">
    <location>
        <begin position="8"/>
        <end position="76"/>
    </location>
</feature>
<dbReference type="CDD" id="cd07377">
    <property type="entry name" value="WHTH_GntR"/>
    <property type="match status" value="1"/>
</dbReference>
<dbReference type="GO" id="GO:0003700">
    <property type="term" value="F:DNA-binding transcription factor activity"/>
    <property type="evidence" value="ECO:0007669"/>
    <property type="project" value="InterPro"/>
</dbReference>
<dbReference type="InterPro" id="IPR011711">
    <property type="entry name" value="GntR_C"/>
</dbReference>
<dbReference type="KEGG" id="fap:GR316_11185"/>
<dbReference type="SMART" id="SM00895">
    <property type="entry name" value="FCD"/>
    <property type="match status" value="1"/>
</dbReference>
<dbReference type="InterPro" id="IPR036390">
    <property type="entry name" value="WH_DNA-bd_sf"/>
</dbReference>
<sequence length="251" mass="27722">MPSESPQEVNSAYALERLRTFLTEADLASGSRLPTERQLAETFGVGRRALRRALDALEAEGLLWRRQGAGTFLGERDVASLSPSALIATTDFAEIMEVRLRIEPALAQMAALRARPDEVERMRDLAERISASEDADARELWDGMLHRLIAQAARNTLFLGLFDIVNRIRQDAAWCAIREQARISAGSRAITIMQHTAIVDAIGARDPASAGRAMHEHLLLLQDTLNRQTSHYPDQSPDVPAPPPIQQGNLT</sequence>
<evidence type="ECO:0000256" key="1">
    <source>
        <dbReference type="ARBA" id="ARBA00023015"/>
    </source>
</evidence>
<dbReference type="Pfam" id="PF07729">
    <property type="entry name" value="FCD"/>
    <property type="match status" value="1"/>
</dbReference>
<dbReference type="PANTHER" id="PTHR43537:SF5">
    <property type="entry name" value="UXU OPERON TRANSCRIPTIONAL REGULATOR"/>
    <property type="match status" value="1"/>
</dbReference>
<dbReference type="PRINTS" id="PR00035">
    <property type="entry name" value="HTHGNTR"/>
</dbReference>
<dbReference type="Pfam" id="PF00392">
    <property type="entry name" value="GntR"/>
    <property type="match status" value="1"/>
</dbReference>